<dbReference type="Proteomes" id="UP000003527">
    <property type="component" value="Unassembled WGS sequence"/>
</dbReference>
<feature type="signal peptide" evidence="6">
    <location>
        <begin position="1"/>
        <end position="30"/>
    </location>
</feature>
<dbReference type="Gene3D" id="3.90.1720.10">
    <property type="entry name" value="endopeptidase domain like (from Nostoc punctiforme)"/>
    <property type="match status" value="1"/>
</dbReference>
<dbReference type="GO" id="GO:0008234">
    <property type="term" value="F:cysteine-type peptidase activity"/>
    <property type="evidence" value="ECO:0007669"/>
    <property type="project" value="UniProtKB-KW"/>
</dbReference>
<dbReference type="Gene3D" id="2.30.30.40">
    <property type="entry name" value="SH3 Domains"/>
    <property type="match status" value="3"/>
</dbReference>
<feature type="region of interest" description="Disordered" evidence="5">
    <location>
        <begin position="36"/>
        <end position="55"/>
    </location>
</feature>
<dbReference type="EMBL" id="AFZD01000012">
    <property type="protein sequence ID" value="EHL12940.1"/>
    <property type="molecule type" value="Genomic_DNA"/>
</dbReference>
<reference evidence="8 9" key="1">
    <citation type="submission" date="2011-08" db="EMBL/GenBank/DDBJ databases">
        <title>The Genome Sequence of Oribacterium sp. ACB7.</title>
        <authorList>
            <consortium name="The Broad Institute Genome Sequencing Platform"/>
            <person name="Earl A."/>
            <person name="Ward D."/>
            <person name="Feldgarden M."/>
            <person name="Gevers D."/>
            <person name="Sizova M."/>
            <person name="Hazen A."/>
            <person name="Epstein S."/>
            <person name="Young S.K."/>
            <person name="Zeng Q."/>
            <person name="Gargeya S."/>
            <person name="Fitzgerald M."/>
            <person name="Haas B."/>
            <person name="Abouelleil A."/>
            <person name="Alvarado L."/>
            <person name="Arachchi H.M."/>
            <person name="Berlin A."/>
            <person name="Brown A."/>
            <person name="Chapman S.B."/>
            <person name="Chen Z."/>
            <person name="Dunbar C."/>
            <person name="Freedman E."/>
            <person name="Gearin G."/>
            <person name="Gellesch M."/>
            <person name="Goldberg J."/>
            <person name="Griggs A."/>
            <person name="Gujja S."/>
            <person name="Heiman D."/>
            <person name="Howarth C."/>
            <person name="Larson L."/>
            <person name="Lui A."/>
            <person name="MacDonald P.J.P."/>
            <person name="Montmayeur A."/>
            <person name="Murphy C."/>
            <person name="Neiman D."/>
            <person name="Pearson M."/>
            <person name="Priest M."/>
            <person name="Roberts A."/>
            <person name="Saif S."/>
            <person name="Shea T."/>
            <person name="Shenoy N."/>
            <person name="Sisk P."/>
            <person name="Stolte C."/>
            <person name="Sykes S."/>
            <person name="Wortman J."/>
            <person name="Nusbaum C."/>
            <person name="Birren B."/>
        </authorList>
    </citation>
    <scope>NUCLEOTIDE SEQUENCE [LARGE SCALE GENOMIC DNA]</scope>
    <source>
        <strain evidence="8 9">ACB7</strain>
    </source>
</reference>
<dbReference type="AlphaFoldDB" id="G9WTA8"/>
<feature type="domain" description="NlpC/P60" evidence="7">
    <location>
        <begin position="413"/>
        <end position="534"/>
    </location>
</feature>
<gene>
    <name evidence="8" type="ORF">HMPREF9624_00142</name>
</gene>
<proteinExistence type="inferred from homology"/>
<dbReference type="GO" id="GO:0006508">
    <property type="term" value="P:proteolysis"/>
    <property type="evidence" value="ECO:0007669"/>
    <property type="project" value="UniProtKB-KW"/>
</dbReference>
<comment type="similarity">
    <text evidence="1">Belongs to the peptidase C40 family.</text>
</comment>
<protein>
    <recommendedName>
        <fullName evidence="7">NlpC/P60 domain-containing protein</fullName>
    </recommendedName>
</protein>
<dbReference type="Pfam" id="PF00877">
    <property type="entry name" value="NLPC_P60"/>
    <property type="match status" value="1"/>
</dbReference>
<dbReference type="InterPro" id="IPR051202">
    <property type="entry name" value="Peptidase_C40"/>
</dbReference>
<feature type="chain" id="PRO_5003528075" description="NlpC/P60 domain-containing protein" evidence="6">
    <location>
        <begin position="31"/>
        <end position="534"/>
    </location>
</feature>
<evidence type="ECO:0000256" key="5">
    <source>
        <dbReference type="SAM" id="MobiDB-lite"/>
    </source>
</evidence>
<evidence type="ECO:0000313" key="8">
    <source>
        <dbReference type="EMBL" id="EHL12940.1"/>
    </source>
</evidence>
<dbReference type="SMART" id="SM00287">
    <property type="entry name" value="SH3b"/>
    <property type="match status" value="3"/>
</dbReference>
<dbReference type="PANTHER" id="PTHR47053">
    <property type="entry name" value="MUREIN DD-ENDOPEPTIDASE MEPH-RELATED"/>
    <property type="match status" value="1"/>
</dbReference>
<dbReference type="InterPro" id="IPR003646">
    <property type="entry name" value="SH3-like_bac-type"/>
</dbReference>
<dbReference type="SUPFAM" id="SSF54001">
    <property type="entry name" value="Cysteine proteinases"/>
    <property type="match status" value="1"/>
</dbReference>
<sequence>MKKRKSKNRIRRIGLLLLFASLFLCSCRHSSEKEKASASVLSPSEMGGDSDKASDSELKFKLDEKIKTEQEEALAKYQNLGLVQCDSYINFRSDTNENDIRNIIGLLRNGAGVEVLDANPEGKDGWAKVRSGGLEGYIAKQYLLEGEEARKKACDFMAPRVTILADKLRIRSTPEKIEGNTLSSCAKGERYIVLSRSGKDYLKIFTDTIEGVEEAYISSKSENVRLEYGLDEARSLNLRQKVLNLYDNLGVSKAQDYINIRSSPEDKGIENIIGKFPSFAGANILSEENGWLKIESGGITGYVKAELVARGKEAENLALEHATVMAIVNTDALNVRSNPDLNSSAWTKITRDQRYSVVNQLDGWVQLDLDSGDDEDGEQGAFVSTRDNNVSVSYALYEAISYRPAQDRANQAAKRRSDLVNFACQFVGNPYVWGGTSLTRGCDCSGFTQTIMSKYGVSLPRVSREQAKTGIKVSSENIKPGDLIFYANRRGVINHVGIYIGNGQVVNAASRRSGIRIYRWNYRTPVAIRNVLGE</sequence>
<dbReference type="PATRIC" id="fig|796944.3.peg.852"/>
<dbReference type="RefSeq" id="WP_009536084.1">
    <property type="nucleotide sequence ID" value="NZ_JH414504.1"/>
</dbReference>
<dbReference type="HOGENOM" id="CLU_016043_13_0_9"/>
<dbReference type="PROSITE" id="PS51257">
    <property type="entry name" value="PROKAR_LIPOPROTEIN"/>
    <property type="match status" value="1"/>
</dbReference>
<keyword evidence="3" id="KW-0378">Hydrolase</keyword>
<name>G9WTA8_9FIRM</name>
<organism evidence="8 9">
    <name type="scientific">Oribacterium asaccharolyticum ACB7</name>
    <dbReference type="NCBI Taxonomy" id="796944"/>
    <lineage>
        <taxon>Bacteria</taxon>
        <taxon>Bacillati</taxon>
        <taxon>Bacillota</taxon>
        <taxon>Clostridia</taxon>
        <taxon>Lachnospirales</taxon>
        <taxon>Lachnospiraceae</taxon>
        <taxon>Oribacterium</taxon>
    </lineage>
</organism>
<evidence type="ECO:0000259" key="7">
    <source>
        <dbReference type="PROSITE" id="PS51935"/>
    </source>
</evidence>
<accession>G9WTA8</accession>
<dbReference type="InterPro" id="IPR000064">
    <property type="entry name" value="NLP_P60_dom"/>
</dbReference>
<dbReference type="PROSITE" id="PS51935">
    <property type="entry name" value="NLPC_P60"/>
    <property type="match status" value="1"/>
</dbReference>
<keyword evidence="9" id="KW-1185">Reference proteome</keyword>
<evidence type="ECO:0000256" key="2">
    <source>
        <dbReference type="ARBA" id="ARBA00022670"/>
    </source>
</evidence>
<evidence type="ECO:0000313" key="9">
    <source>
        <dbReference type="Proteomes" id="UP000003527"/>
    </source>
</evidence>
<evidence type="ECO:0000256" key="6">
    <source>
        <dbReference type="SAM" id="SignalP"/>
    </source>
</evidence>
<keyword evidence="2" id="KW-0645">Protease</keyword>
<dbReference type="PANTHER" id="PTHR47053:SF1">
    <property type="entry name" value="MUREIN DD-ENDOPEPTIDASE MEPH-RELATED"/>
    <property type="match status" value="1"/>
</dbReference>
<evidence type="ECO:0000256" key="3">
    <source>
        <dbReference type="ARBA" id="ARBA00022801"/>
    </source>
</evidence>
<dbReference type="InterPro" id="IPR038765">
    <property type="entry name" value="Papain-like_cys_pep_sf"/>
</dbReference>
<evidence type="ECO:0000256" key="1">
    <source>
        <dbReference type="ARBA" id="ARBA00007074"/>
    </source>
</evidence>
<evidence type="ECO:0000256" key="4">
    <source>
        <dbReference type="ARBA" id="ARBA00022807"/>
    </source>
</evidence>
<keyword evidence="6" id="KW-0732">Signal</keyword>
<comment type="caution">
    <text evidence="8">The sequence shown here is derived from an EMBL/GenBank/DDBJ whole genome shotgun (WGS) entry which is preliminary data.</text>
</comment>
<keyword evidence="4" id="KW-0788">Thiol protease</keyword>